<reference evidence="1 2" key="2">
    <citation type="submission" date="2019-01" db="EMBL/GenBank/DDBJ databases">
        <title>Comparative genomic analysis of Brevibacterium aurantiacum sheds light on its evolution and its adaptation to smear-ripened cheeses.</title>
        <authorList>
            <person name="Moineau S."/>
        </authorList>
    </citation>
    <scope>NUCLEOTIDE SEQUENCE [LARGE SCALE GENOMIC DNA]</scope>
    <source>
        <strain evidence="1 2">SMQ-1417</strain>
    </source>
</reference>
<dbReference type="Proteomes" id="UP000283000">
    <property type="component" value="Chromosome"/>
</dbReference>
<accession>A0A3Q9NQV9</accession>
<dbReference type="EMBL" id="CP025330">
    <property type="protein sequence ID" value="AZT92927.1"/>
    <property type="molecule type" value="Genomic_DNA"/>
</dbReference>
<sequence>MRTDFDLPNPESRALAQAVDDFLDEIVSTIEGSVRCDLEVKNSYVSPPRKSAEKPGNGFRIGHQLAVSLKVDSTPTYRLEATYVLIWNGTRQFIAVSASAFGVFIAGSNEPLFHYDYYREPEGKYPGAHLNIHHDRDDLRAALSKGGNRHRAKARHKQLAKGKTLSDSELHYPLGGPRFRPCLEDVIQFMIYELGVDTKDGWEQVLKDGRTLWRDRQLRTAVTDNLHVAAEVLRSRGFKVEGGPEPDRNDRRITEL</sequence>
<protein>
    <submittedName>
        <fullName evidence="1">Uncharacterized protein</fullName>
    </submittedName>
</protein>
<evidence type="ECO:0000313" key="1">
    <source>
        <dbReference type="EMBL" id="AZT92927.1"/>
    </source>
</evidence>
<proteinExistence type="predicted"/>
<name>A0A3Q9NQV9_BREAU</name>
<reference evidence="1 2" key="1">
    <citation type="submission" date="2017-12" db="EMBL/GenBank/DDBJ databases">
        <authorList>
            <person name="Levesque S."/>
        </authorList>
    </citation>
    <scope>NUCLEOTIDE SEQUENCE [LARGE SCALE GENOMIC DNA]</scope>
    <source>
        <strain evidence="1 2">SMQ-1417</strain>
    </source>
</reference>
<organism evidence="1 2">
    <name type="scientific">Brevibacterium aurantiacum</name>
    <dbReference type="NCBI Taxonomy" id="273384"/>
    <lineage>
        <taxon>Bacteria</taxon>
        <taxon>Bacillati</taxon>
        <taxon>Actinomycetota</taxon>
        <taxon>Actinomycetes</taxon>
        <taxon>Micrococcales</taxon>
        <taxon>Brevibacteriaceae</taxon>
        <taxon>Brevibacterium</taxon>
    </lineage>
</organism>
<evidence type="ECO:0000313" key="2">
    <source>
        <dbReference type="Proteomes" id="UP000283000"/>
    </source>
</evidence>
<gene>
    <name evidence="1" type="ORF">CXR23_07050</name>
</gene>
<dbReference type="AlphaFoldDB" id="A0A3Q9NQV9"/>